<keyword evidence="1" id="KW-1133">Transmembrane helix</keyword>
<dbReference type="EMBL" id="MLAK01000526">
    <property type="protein sequence ID" value="OHT13402.1"/>
    <property type="molecule type" value="Genomic_DNA"/>
</dbReference>
<accession>A0A1J4KQN4</accession>
<reference evidence="2" key="1">
    <citation type="submission" date="2016-10" db="EMBL/GenBank/DDBJ databases">
        <authorList>
            <person name="Benchimol M."/>
            <person name="Almeida L.G."/>
            <person name="Vasconcelos A.T."/>
            <person name="Perreira-Neves A."/>
            <person name="Rosa I.A."/>
            <person name="Tasca T."/>
            <person name="Bogo M.R."/>
            <person name="de Souza W."/>
        </authorList>
    </citation>
    <scope>NUCLEOTIDE SEQUENCE [LARGE SCALE GENOMIC DNA]</scope>
    <source>
        <strain evidence="2">K</strain>
    </source>
</reference>
<organism evidence="2 3">
    <name type="scientific">Tritrichomonas foetus</name>
    <dbReference type="NCBI Taxonomy" id="1144522"/>
    <lineage>
        <taxon>Eukaryota</taxon>
        <taxon>Metamonada</taxon>
        <taxon>Parabasalia</taxon>
        <taxon>Tritrichomonadida</taxon>
        <taxon>Tritrichomonadidae</taxon>
        <taxon>Tritrichomonas</taxon>
    </lineage>
</organism>
<dbReference type="Proteomes" id="UP000179807">
    <property type="component" value="Unassembled WGS sequence"/>
</dbReference>
<evidence type="ECO:0008006" key="4">
    <source>
        <dbReference type="Google" id="ProtNLM"/>
    </source>
</evidence>
<proteinExistence type="predicted"/>
<feature type="transmembrane region" description="Helical" evidence="1">
    <location>
        <begin position="95"/>
        <end position="114"/>
    </location>
</feature>
<dbReference type="AlphaFoldDB" id="A0A1J4KQN4"/>
<protein>
    <recommendedName>
        <fullName evidence="4">Tetraspanin family protein</fullName>
    </recommendedName>
</protein>
<name>A0A1J4KQN4_9EUKA</name>
<keyword evidence="1" id="KW-0812">Transmembrane</keyword>
<keyword evidence="1" id="KW-0472">Membrane</keyword>
<dbReference type="VEuPathDB" id="TrichDB:TRFO_16359"/>
<comment type="caution">
    <text evidence="2">The sequence shown here is derived from an EMBL/GenBank/DDBJ whole genome shotgun (WGS) entry which is preliminary data.</text>
</comment>
<evidence type="ECO:0000313" key="3">
    <source>
        <dbReference type="Proteomes" id="UP000179807"/>
    </source>
</evidence>
<evidence type="ECO:0000256" key="1">
    <source>
        <dbReference type="SAM" id="Phobius"/>
    </source>
</evidence>
<evidence type="ECO:0000313" key="2">
    <source>
        <dbReference type="EMBL" id="OHT13402.1"/>
    </source>
</evidence>
<dbReference type="RefSeq" id="XP_068366538.1">
    <property type="nucleotide sequence ID" value="XM_068498930.1"/>
</dbReference>
<dbReference type="GeneID" id="94833634"/>
<gene>
    <name evidence="2" type="ORF">TRFO_16359</name>
</gene>
<keyword evidence="3" id="KW-1185">Reference proteome</keyword>
<feature type="transmembrane region" description="Helical" evidence="1">
    <location>
        <begin position="205"/>
        <end position="232"/>
    </location>
</feature>
<feature type="transmembrane region" description="Helical" evidence="1">
    <location>
        <begin position="54"/>
        <end position="75"/>
    </location>
</feature>
<feature type="transmembrane region" description="Helical" evidence="1">
    <location>
        <begin position="121"/>
        <end position="144"/>
    </location>
</feature>
<sequence>MQTFSEIGKSNGNNLNKTTGVTPIEILTMTHVKEKTSSIKITKFNSILWYKDPFVILSITSMIFFLGTVVGGVYLQTYLEDKIIPTMIDYTPFDIFVIFYITSIIVHVLGALAICFRHSYFIIFSSICRFAAIIIGLATLYISYADKDELINKVAKVWEEADYELTVSFIKEKYQCCGWNITNEDCSIQRCYNSIYVTIDEISRWIGIGVFCINAFQTGLFVNEILMLALGMTEKKFLLLKRLYKKKIKIKSSTTTSEKYRKFIEKDDKQKLNEKRMLEEKRRRKSKRKEKFNDETNDIGADVDKIQLRDIKIDIDEKEIELNS</sequence>